<organism evidence="2 3">
    <name type="scientific">Apodospora peruviana</name>
    <dbReference type="NCBI Taxonomy" id="516989"/>
    <lineage>
        <taxon>Eukaryota</taxon>
        <taxon>Fungi</taxon>
        <taxon>Dikarya</taxon>
        <taxon>Ascomycota</taxon>
        <taxon>Pezizomycotina</taxon>
        <taxon>Sordariomycetes</taxon>
        <taxon>Sordariomycetidae</taxon>
        <taxon>Sordariales</taxon>
        <taxon>Lasiosphaeriaceae</taxon>
        <taxon>Apodospora</taxon>
    </lineage>
</organism>
<name>A0AAE0I0C7_9PEZI</name>
<sequence>MCQDGLVHIAQAILPNATAEIASLVAEITAAAEKEEEEPQELSKNDGLVIYRGTIITMAGGKFSPAESMAVRGDTIIAVGTEDDVKQAISSQSINNVTERDLGTKCILSGFVEPHVHLLASAMVANLSSPSAPMIDMTYPAVQTRDSAIKKIQDAPQYNKGAWIIGFGYDPSLVDAHEEFTLTELDAVAKNNPVYIINQSGHLAYTGTGKTLTGVVKEGAVGAMAAYLPKTLALEMINNTRSTLAGWTRTGCTTVFDAGLGSIRGFWDVETIAGLISVGHNFPRFRGALAIQTIQDDIPKFISDHSVPWKQGRVTVQGIKFWLDGSTQGFTAAVSEPYYTPPPRQQPVCGTLNYPDDDDEKKLLGYVEQLAKAGWQMVMHVNGGRAVDQALRVLCTVSGSGMMHRLEHVTADITVAQLTKAKETGLGVSHLVAHVRKWGRAFKGWVLGPVRGPNIDPVRDDVEVGVTYSFHSDSPVSEVEPLQYVDTAVTRKMDDGHGGTEVLGEDQTVGLEDALCGITCNPAKELGMLEDVGSLEVGKKADFVILAVDPRGVDDGDVKEKCVVCETWVGGVRVYQASE</sequence>
<evidence type="ECO:0000313" key="3">
    <source>
        <dbReference type="Proteomes" id="UP001283341"/>
    </source>
</evidence>
<evidence type="ECO:0000259" key="1">
    <source>
        <dbReference type="Pfam" id="PF07969"/>
    </source>
</evidence>
<dbReference type="InterPro" id="IPR011059">
    <property type="entry name" value="Metal-dep_hydrolase_composite"/>
</dbReference>
<dbReference type="Gene3D" id="3.10.310.70">
    <property type="match status" value="1"/>
</dbReference>
<dbReference type="Gene3D" id="2.30.40.10">
    <property type="entry name" value="Urease, subunit C, domain 1"/>
    <property type="match status" value="1"/>
</dbReference>
<dbReference type="EMBL" id="JAUEDM010000005">
    <property type="protein sequence ID" value="KAK3315959.1"/>
    <property type="molecule type" value="Genomic_DNA"/>
</dbReference>
<dbReference type="InterPro" id="IPR032466">
    <property type="entry name" value="Metal_Hydrolase"/>
</dbReference>
<comment type="caution">
    <text evidence="2">The sequence shown here is derived from an EMBL/GenBank/DDBJ whole genome shotgun (WGS) entry which is preliminary data.</text>
</comment>
<protein>
    <submittedName>
        <fullName evidence="2">Amidohydrolase family-domain-containing protein</fullName>
    </submittedName>
</protein>
<dbReference type="PANTHER" id="PTHR22642:SF2">
    <property type="entry name" value="PROTEIN LONG AFTER FAR-RED 3"/>
    <property type="match status" value="1"/>
</dbReference>
<dbReference type="SUPFAM" id="SSF51338">
    <property type="entry name" value="Composite domain of metallo-dependent hydrolases"/>
    <property type="match status" value="1"/>
</dbReference>
<gene>
    <name evidence="2" type="ORF">B0H66DRAFT_534224</name>
</gene>
<reference evidence="2" key="2">
    <citation type="submission" date="2023-06" db="EMBL/GenBank/DDBJ databases">
        <authorList>
            <consortium name="Lawrence Berkeley National Laboratory"/>
            <person name="Haridas S."/>
            <person name="Hensen N."/>
            <person name="Bonometti L."/>
            <person name="Westerberg I."/>
            <person name="Brannstrom I.O."/>
            <person name="Guillou S."/>
            <person name="Cros-Aarteil S."/>
            <person name="Calhoun S."/>
            <person name="Kuo A."/>
            <person name="Mondo S."/>
            <person name="Pangilinan J."/>
            <person name="Riley R."/>
            <person name="Labutti K."/>
            <person name="Andreopoulos B."/>
            <person name="Lipzen A."/>
            <person name="Chen C."/>
            <person name="Yanf M."/>
            <person name="Daum C."/>
            <person name="Ng V."/>
            <person name="Clum A."/>
            <person name="Steindorff A."/>
            <person name="Ohm R."/>
            <person name="Martin F."/>
            <person name="Silar P."/>
            <person name="Natvig D."/>
            <person name="Lalanne C."/>
            <person name="Gautier V."/>
            <person name="Ament-Velasquez S.L."/>
            <person name="Kruys A."/>
            <person name="Hutchinson M.I."/>
            <person name="Powell A.J."/>
            <person name="Barry K."/>
            <person name="Miller A.N."/>
            <person name="Grigoriev I.V."/>
            <person name="Debuchy R."/>
            <person name="Gladieux P."/>
            <person name="Thoren M.H."/>
            <person name="Johannesson H."/>
        </authorList>
    </citation>
    <scope>NUCLEOTIDE SEQUENCE</scope>
    <source>
        <strain evidence="2">CBS 118394</strain>
    </source>
</reference>
<evidence type="ECO:0000313" key="2">
    <source>
        <dbReference type="EMBL" id="KAK3315959.1"/>
    </source>
</evidence>
<dbReference type="Gene3D" id="3.20.20.140">
    <property type="entry name" value="Metal-dependent hydrolases"/>
    <property type="match status" value="1"/>
</dbReference>
<dbReference type="AlphaFoldDB" id="A0AAE0I0C7"/>
<keyword evidence="3" id="KW-1185">Reference proteome</keyword>
<reference evidence="2" key="1">
    <citation type="journal article" date="2023" name="Mol. Phylogenet. Evol.">
        <title>Genome-scale phylogeny and comparative genomics of the fungal order Sordariales.</title>
        <authorList>
            <person name="Hensen N."/>
            <person name="Bonometti L."/>
            <person name="Westerberg I."/>
            <person name="Brannstrom I.O."/>
            <person name="Guillou S."/>
            <person name="Cros-Aarteil S."/>
            <person name="Calhoun S."/>
            <person name="Haridas S."/>
            <person name="Kuo A."/>
            <person name="Mondo S."/>
            <person name="Pangilinan J."/>
            <person name="Riley R."/>
            <person name="LaButti K."/>
            <person name="Andreopoulos B."/>
            <person name="Lipzen A."/>
            <person name="Chen C."/>
            <person name="Yan M."/>
            <person name="Daum C."/>
            <person name="Ng V."/>
            <person name="Clum A."/>
            <person name="Steindorff A."/>
            <person name="Ohm R.A."/>
            <person name="Martin F."/>
            <person name="Silar P."/>
            <person name="Natvig D.O."/>
            <person name="Lalanne C."/>
            <person name="Gautier V."/>
            <person name="Ament-Velasquez S.L."/>
            <person name="Kruys A."/>
            <person name="Hutchinson M.I."/>
            <person name="Powell A.J."/>
            <person name="Barry K."/>
            <person name="Miller A.N."/>
            <person name="Grigoriev I.V."/>
            <person name="Debuchy R."/>
            <person name="Gladieux P."/>
            <person name="Hiltunen Thoren M."/>
            <person name="Johannesson H."/>
        </authorList>
    </citation>
    <scope>NUCLEOTIDE SEQUENCE</scope>
    <source>
        <strain evidence="2">CBS 118394</strain>
    </source>
</reference>
<dbReference type="PANTHER" id="PTHR22642">
    <property type="entry name" value="IMIDAZOLONEPROPIONASE"/>
    <property type="match status" value="1"/>
</dbReference>
<feature type="domain" description="Amidohydrolase 3" evidence="1">
    <location>
        <begin position="100"/>
        <end position="575"/>
    </location>
</feature>
<proteinExistence type="predicted"/>
<accession>A0AAE0I0C7</accession>
<dbReference type="GO" id="GO:0016810">
    <property type="term" value="F:hydrolase activity, acting on carbon-nitrogen (but not peptide) bonds"/>
    <property type="evidence" value="ECO:0007669"/>
    <property type="project" value="InterPro"/>
</dbReference>
<dbReference type="SUPFAM" id="SSF51556">
    <property type="entry name" value="Metallo-dependent hydrolases"/>
    <property type="match status" value="1"/>
</dbReference>
<dbReference type="Proteomes" id="UP001283341">
    <property type="component" value="Unassembled WGS sequence"/>
</dbReference>
<dbReference type="Pfam" id="PF07969">
    <property type="entry name" value="Amidohydro_3"/>
    <property type="match status" value="1"/>
</dbReference>
<dbReference type="InterPro" id="IPR013108">
    <property type="entry name" value="Amidohydro_3"/>
</dbReference>